<evidence type="ECO:0000259" key="1">
    <source>
        <dbReference type="Pfam" id="PF14479"/>
    </source>
</evidence>
<gene>
    <name evidence="2" type="ORF">B0T18DRAFT_408541</name>
</gene>
<accession>A0AA40F382</accession>
<dbReference type="SUPFAM" id="SSF56112">
    <property type="entry name" value="Protein kinase-like (PK-like)"/>
    <property type="match status" value="1"/>
</dbReference>
<dbReference type="InterPro" id="IPR029498">
    <property type="entry name" value="HeLo_dom"/>
</dbReference>
<protein>
    <recommendedName>
        <fullName evidence="1">Prion-inhibition and propagation HeLo domain-containing protein</fullName>
    </recommendedName>
</protein>
<dbReference type="Pfam" id="PF14479">
    <property type="entry name" value="HeLo"/>
    <property type="match status" value="1"/>
</dbReference>
<reference evidence="2" key="1">
    <citation type="submission" date="2023-06" db="EMBL/GenBank/DDBJ databases">
        <title>Genome-scale phylogeny and comparative genomics of the fungal order Sordariales.</title>
        <authorList>
            <consortium name="Lawrence Berkeley National Laboratory"/>
            <person name="Hensen N."/>
            <person name="Bonometti L."/>
            <person name="Westerberg I."/>
            <person name="Brannstrom I.O."/>
            <person name="Guillou S."/>
            <person name="Cros-Aarteil S."/>
            <person name="Calhoun S."/>
            <person name="Haridas S."/>
            <person name="Kuo A."/>
            <person name="Mondo S."/>
            <person name="Pangilinan J."/>
            <person name="Riley R."/>
            <person name="LaButti K."/>
            <person name="Andreopoulos B."/>
            <person name="Lipzen A."/>
            <person name="Chen C."/>
            <person name="Yanf M."/>
            <person name="Daum C."/>
            <person name="Ng V."/>
            <person name="Clum A."/>
            <person name="Steindorff A."/>
            <person name="Ohm R."/>
            <person name="Martin F."/>
            <person name="Silar P."/>
            <person name="Natvig D."/>
            <person name="Lalanne C."/>
            <person name="Gautier V."/>
            <person name="Ament-velasquez S.L."/>
            <person name="Kruys A."/>
            <person name="Hutchinson M.I."/>
            <person name="Powell A.J."/>
            <person name="Barry K."/>
            <person name="Miller A.N."/>
            <person name="Grigoriev I.V."/>
            <person name="Debuchy R."/>
            <person name="Gladieux P."/>
            <person name="Thoren M.H."/>
            <person name="Johannesson H."/>
        </authorList>
    </citation>
    <scope>NUCLEOTIDE SEQUENCE</scope>
    <source>
        <strain evidence="2">SMH3187-1</strain>
    </source>
</reference>
<organism evidence="2 3">
    <name type="scientific">Schizothecium vesticola</name>
    <dbReference type="NCBI Taxonomy" id="314040"/>
    <lineage>
        <taxon>Eukaryota</taxon>
        <taxon>Fungi</taxon>
        <taxon>Dikarya</taxon>
        <taxon>Ascomycota</taxon>
        <taxon>Pezizomycotina</taxon>
        <taxon>Sordariomycetes</taxon>
        <taxon>Sordariomycetidae</taxon>
        <taxon>Sordariales</taxon>
        <taxon>Schizotheciaceae</taxon>
        <taxon>Schizothecium</taxon>
    </lineage>
</organism>
<evidence type="ECO:0000313" key="2">
    <source>
        <dbReference type="EMBL" id="KAK0750264.1"/>
    </source>
</evidence>
<keyword evidence="3" id="KW-1185">Reference proteome</keyword>
<evidence type="ECO:0000313" key="3">
    <source>
        <dbReference type="Proteomes" id="UP001172155"/>
    </source>
</evidence>
<dbReference type="PANTHER" id="PTHR37542:SF3">
    <property type="entry name" value="PRION-INHIBITION AND PROPAGATION HELO DOMAIN-CONTAINING PROTEIN"/>
    <property type="match status" value="1"/>
</dbReference>
<sequence length="591" mass="64859">MATETAALAIGVIALVSTIETCHRGYVRLIATAAAMPSSSREFVLDLQIEHYRFDLYWQYMGKTETGTDIALMREQPPPTQELIEGVASKICALLRDSNHLAAEYGGAMPGTFDDLEEAQGHTPGPASPRVESKILQQLEQLKQWRSQPPSAATSTASVPISNMQKARWVWRDANRAQKLTADLKKYNDTLWTALSPVHARLLKLAAPSFILPGISDEASLAMLDSERRGNLLDESLAALSRLRRAVAHALDQEDGRLAASRMAIPPGDIQISTELTVTTGSRTKRAMGLLNGVAVLIEYREIDAELVHRVQDTLRRRLYQLAVVLSEPYHPSLRILPCLGVWSPDPANDRRYGLVFRVPTATSLAPVKFVTLAAMLSSTPTAPRPPLGDRFKLALALSIAIMQLHAAGWYHKGIRPENIAFGQVAGAAAEVTEPRLLGFEFSRPATPAAESLDGGAAAGVVDLYAHPARQAQGPQRAPFRCTHDYYALGMCLLEIVLWEPLARVKERLYGVSPERPLRTASEWAARVQESVFAEMAGRYGEIYRDVILVCLSGKLPIQPRETPAGTDDPDAALHMAFFNDVIRRLAQCRA</sequence>
<dbReference type="InterPro" id="IPR038305">
    <property type="entry name" value="HeLo_sf"/>
</dbReference>
<dbReference type="Proteomes" id="UP001172155">
    <property type="component" value="Unassembled WGS sequence"/>
</dbReference>
<dbReference type="AlphaFoldDB" id="A0AA40F382"/>
<dbReference type="InterPro" id="IPR011009">
    <property type="entry name" value="Kinase-like_dom_sf"/>
</dbReference>
<proteinExistence type="predicted"/>
<comment type="caution">
    <text evidence="2">The sequence shown here is derived from an EMBL/GenBank/DDBJ whole genome shotgun (WGS) entry which is preliminary data.</text>
</comment>
<dbReference type="EMBL" id="JAUKUD010000003">
    <property type="protein sequence ID" value="KAK0750264.1"/>
    <property type="molecule type" value="Genomic_DNA"/>
</dbReference>
<dbReference type="PANTHER" id="PTHR37542">
    <property type="entry name" value="HELO DOMAIN-CONTAINING PROTEIN-RELATED"/>
    <property type="match status" value="1"/>
</dbReference>
<name>A0AA40F382_9PEZI</name>
<dbReference type="Gene3D" id="1.20.120.1020">
    <property type="entry name" value="Prion-inhibition and propagation, HeLo domain"/>
    <property type="match status" value="1"/>
</dbReference>
<dbReference type="Gene3D" id="1.10.510.10">
    <property type="entry name" value="Transferase(Phosphotransferase) domain 1"/>
    <property type="match status" value="1"/>
</dbReference>
<feature type="domain" description="Prion-inhibition and propagation HeLo" evidence="1">
    <location>
        <begin position="8"/>
        <end position="221"/>
    </location>
</feature>